<dbReference type="InterPro" id="IPR005174">
    <property type="entry name" value="KIB1-4_b-propeller"/>
</dbReference>
<dbReference type="AlphaFoldDB" id="G7KN92"/>
<sequence>MHVIISSYIYAGPQILAEIGNELWEEISKGLDVVGFRAFGSVCKTWNEITVRTKEDFLESQSPQVLLKSSNEMDIYYLCDMSRGKNTTFELDNTSNKSFVGCTGGYMIFESKNHHVKFINPLNGHEIRYAIMSFHFRGQPHHDHIVLATSLSSKSRVLFALSNNKREYKVYHSGVGKWYYGVYDVNVTDIAIFRNKVYLVTSEADFGELKINIADASFAWMPVHQIPNDDSEDLKLIVTNDQLFLVDFVPAKHLNIYEMDFDTMMWIKVSDLGDKALFLGGKGHCAMRRPGKWGHLSNCVYYLETFPARCCIYSMESKLIHMIPLVGKSGDQVSSLGWYCPDQCMKVKYLNMDYEDETIEENA</sequence>
<feature type="domain" description="KIB1-4 beta-propeller" evidence="1">
    <location>
        <begin position="82"/>
        <end position="313"/>
    </location>
</feature>
<reference evidence="4" key="3">
    <citation type="submission" date="2015-04" db="UniProtKB">
        <authorList>
            <consortium name="EnsemblPlants"/>
        </authorList>
    </citation>
    <scope>IDENTIFICATION</scope>
    <source>
        <strain evidence="4">cv. Jemalong A17</strain>
    </source>
</reference>
<dbReference type="EnsemblPlants" id="AES75024">
    <property type="protein sequence ID" value="AES75024"/>
    <property type="gene ID" value="MTR_6g023220"/>
</dbReference>
<evidence type="ECO:0000313" key="3">
    <source>
        <dbReference type="EMBL" id="RHN50586.1"/>
    </source>
</evidence>
<dbReference type="EMBL" id="PSQE01000006">
    <property type="protein sequence ID" value="RHN50586.1"/>
    <property type="molecule type" value="Genomic_DNA"/>
</dbReference>
<reference evidence="2 5" key="2">
    <citation type="journal article" date="2014" name="BMC Genomics">
        <title>An improved genome release (version Mt4.0) for the model legume Medicago truncatula.</title>
        <authorList>
            <person name="Tang H."/>
            <person name="Krishnakumar V."/>
            <person name="Bidwell S."/>
            <person name="Rosen B."/>
            <person name="Chan A."/>
            <person name="Zhou S."/>
            <person name="Gentzbittel L."/>
            <person name="Childs K.L."/>
            <person name="Yandell M."/>
            <person name="Gundlach H."/>
            <person name="Mayer K.F."/>
            <person name="Schwartz D.C."/>
            <person name="Town C.D."/>
        </authorList>
    </citation>
    <scope>GENOME REANNOTATION</scope>
    <source>
        <strain evidence="4 5">cv. Jemalong A17</strain>
    </source>
</reference>
<reference evidence="3" key="5">
    <citation type="journal article" date="2018" name="Nat. Plants">
        <title>Whole-genome landscape of Medicago truncatula symbiotic genes.</title>
        <authorList>
            <person name="Pecrix Y."/>
            <person name="Gamas P."/>
            <person name="Carrere S."/>
        </authorList>
    </citation>
    <scope>NUCLEOTIDE SEQUENCE</scope>
    <source>
        <tissue evidence="3">Leaves</tissue>
    </source>
</reference>
<protein>
    <submittedName>
        <fullName evidence="2">DUF295 family protein</fullName>
    </submittedName>
</protein>
<evidence type="ECO:0000259" key="1">
    <source>
        <dbReference type="Pfam" id="PF03478"/>
    </source>
</evidence>
<evidence type="ECO:0000313" key="2">
    <source>
        <dbReference type="EMBL" id="AES75024.2"/>
    </source>
</evidence>
<evidence type="ECO:0000313" key="4">
    <source>
        <dbReference type="EnsemblPlants" id="AES75024"/>
    </source>
</evidence>
<dbReference type="SUPFAM" id="SSF101898">
    <property type="entry name" value="NHL repeat"/>
    <property type="match status" value="1"/>
</dbReference>
<dbReference type="Proteomes" id="UP000002051">
    <property type="component" value="Chromosome 6"/>
</dbReference>
<reference evidence="2 5" key="1">
    <citation type="journal article" date="2011" name="Nature">
        <title>The Medicago genome provides insight into the evolution of rhizobial symbioses.</title>
        <authorList>
            <person name="Young N.D."/>
            <person name="Debelle F."/>
            <person name="Oldroyd G.E."/>
            <person name="Geurts R."/>
            <person name="Cannon S.B."/>
            <person name="Udvardi M.K."/>
            <person name="Benedito V.A."/>
            <person name="Mayer K.F."/>
            <person name="Gouzy J."/>
            <person name="Schoof H."/>
            <person name="Van de Peer Y."/>
            <person name="Proost S."/>
            <person name="Cook D.R."/>
            <person name="Meyers B.C."/>
            <person name="Spannagl M."/>
            <person name="Cheung F."/>
            <person name="De Mita S."/>
            <person name="Krishnakumar V."/>
            <person name="Gundlach H."/>
            <person name="Zhou S."/>
            <person name="Mudge J."/>
            <person name="Bharti A.K."/>
            <person name="Murray J.D."/>
            <person name="Naoumkina M.A."/>
            <person name="Rosen B."/>
            <person name="Silverstein K.A."/>
            <person name="Tang H."/>
            <person name="Rombauts S."/>
            <person name="Zhao P.X."/>
            <person name="Zhou P."/>
            <person name="Barbe V."/>
            <person name="Bardou P."/>
            <person name="Bechner M."/>
            <person name="Bellec A."/>
            <person name="Berger A."/>
            <person name="Berges H."/>
            <person name="Bidwell S."/>
            <person name="Bisseling T."/>
            <person name="Choisne N."/>
            <person name="Couloux A."/>
            <person name="Denny R."/>
            <person name="Deshpande S."/>
            <person name="Dai X."/>
            <person name="Doyle J.J."/>
            <person name="Dudez A.M."/>
            <person name="Farmer A.D."/>
            <person name="Fouteau S."/>
            <person name="Franken C."/>
            <person name="Gibelin C."/>
            <person name="Gish J."/>
            <person name="Goldstein S."/>
            <person name="Gonzalez A.J."/>
            <person name="Green P.J."/>
            <person name="Hallab A."/>
            <person name="Hartog M."/>
            <person name="Hua A."/>
            <person name="Humphray S.J."/>
            <person name="Jeong D.H."/>
            <person name="Jing Y."/>
            <person name="Jocker A."/>
            <person name="Kenton S.M."/>
            <person name="Kim D.J."/>
            <person name="Klee K."/>
            <person name="Lai H."/>
            <person name="Lang C."/>
            <person name="Lin S."/>
            <person name="Macmil S.L."/>
            <person name="Magdelenat G."/>
            <person name="Matthews L."/>
            <person name="McCorrison J."/>
            <person name="Monaghan E.L."/>
            <person name="Mun J.H."/>
            <person name="Najar F.Z."/>
            <person name="Nicholson C."/>
            <person name="Noirot C."/>
            <person name="O'Bleness M."/>
            <person name="Paule C.R."/>
            <person name="Poulain J."/>
            <person name="Prion F."/>
            <person name="Qin B."/>
            <person name="Qu C."/>
            <person name="Retzel E.F."/>
            <person name="Riddle C."/>
            <person name="Sallet E."/>
            <person name="Samain S."/>
            <person name="Samson N."/>
            <person name="Sanders I."/>
            <person name="Saurat O."/>
            <person name="Scarpelli C."/>
            <person name="Schiex T."/>
            <person name="Segurens B."/>
            <person name="Severin A.J."/>
            <person name="Sherrier D.J."/>
            <person name="Shi R."/>
            <person name="Sims S."/>
            <person name="Singer S.R."/>
            <person name="Sinharoy S."/>
            <person name="Sterck L."/>
            <person name="Viollet A."/>
            <person name="Wang B.B."/>
            <person name="Wang K."/>
            <person name="Wang M."/>
            <person name="Wang X."/>
            <person name="Warfsmann J."/>
            <person name="Weissenbach J."/>
            <person name="White D.D."/>
            <person name="White J.D."/>
            <person name="Wiley G.B."/>
            <person name="Wincker P."/>
            <person name="Xing Y."/>
            <person name="Yang L."/>
            <person name="Yao Z."/>
            <person name="Ying F."/>
            <person name="Zhai J."/>
            <person name="Zhou L."/>
            <person name="Zuber A."/>
            <person name="Denarie J."/>
            <person name="Dixon R.A."/>
            <person name="May G.D."/>
            <person name="Schwartz D.C."/>
            <person name="Rogers J."/>
            <person name="Quetier F."/>
            <person name="Town C.D."/>
            <person name="Roe B.A."/>
        </authorList>
    </citation>
    <scope>NUCLEOTIDE SEQUENCE [LARGE SCALE GENOMIC DNA]</scope>
    <source>
        <strain evidence="2">A17</strain>
        <strain evidence="4 5">cv. Jemalong A17</strain>
    </source>
</reference>
<keyword evidence="5" id="KW-1185">Reference proteome</keyword>
<name>G7KN92_MEDTR</name>
<evidence type="ECO:0000313" key="6">
    <source>
        <dbReference type="Proteomes" id="UP000265566"/>
    </source>
</evidence>
<dbReference type="PANTHER" id="PTHR45463:SF8">
    <property type="entry name" value="OS09G0392200 PROTEIN"/>
    <property type="match status" value="1"/>
</dbReference>
<organism evidence="2 5">
    <name type="scientific">Medicago truncatula</name>
    <name type="common">Barrel medic</name>
    <name type="synonym">Medicago tribuloides</name>
    <dbReference type="NCBI Taxonomy" id="3880"/>
    <lineage>
        <taxon>Eukaryota</taxon>
        <taxon>Viridiplantae</taxon>
        <taxon>Streptophyta</taxon>
        <taxon>Embryophyta</taxon>
        <taxon>Tracheophyta</taxon>
        <taxon>Spermatophyta</taxon>
        <taxon>Magnoliopsida</taxon>
        <taxon>eudicotyledons</taxon>
        <taxon>Gunneridae</taxon>
        <taxon>Pentapetalae</taxon>
        <taxon>rosids</taxon>
        <taxon>fabids</taxon>
        <taxon>Fabales</taxon>
        <taxon>Fabaceae</taxon>
        <taxon>Papilionoideae</taxon>
        <taxon>50 kb inversion clade</taxon>
        <taxon>NPAAA clade</taxon>
        <taxon>Hologalegina</taxon>
        <taxon>IRL clade</taxon>
        <taxon>Trifolieae</taxon>
        <taxon>Medicago</taxon>
    </lineage>
</organism>
<dbReference type="Pfam" id="PF03478">
    <property type="entry name" value="Beta-prop_KIB1-4"/>
    <property type="match status" value="1"/>
</dbReference>
<evidence type="ECO:0000313" key="5">
    <source>
        <dbReference type="Proteomes" id="UP000002051"/>
    </source>
</evidence>
<dbReference type="EMBL" id="CM001222">
    <property type="protein sequence ID" value="AES75024.2"/>
    <property type="molecule type" value="Genomic_DNA"/>
</dbReference>
<dbReference type="Proteomes" id="UP000265566">
    <property type="component" value="Chromosome 6"/>
</dbReference>
<reference evidence="6" key="4">
    <citation type="journal article" date="2018" name="Nat. Plants">
        <title>Whole-genome landscape of Medicago truncatula symbiotic genes.</title>
        <authorList>
            <person name="Pecrix Y."/>
            <person name="Staton S.E."/>
            <person name="Sallet E."/>
            <person name="Lelandais-Briere C."/>
            <person name="Moreau S."/>
            <person name="Carrere S."/>
            <person name="Blein T."/>
            <person name="Jardinaud M.F."/>
            <person name="Latrasse D."/>
            <person name="Zouine M."/>
            <person name="Zahm M."/>
            <person name="Kreplak J."/>
            <person name="Mayjonade B."/>
            <person name="Satge C."/>
            <person name="Perez M."/>
            <person name="Cauet S."/>
            <person name="Marande W."/>
            <person name="Chantry-Darmon C."/>
            <person name="Lopez-Roques C."/>
            <person name="Bouchez O."/>
            <person name="Berard A."/>
            <person name="Debelle F."/>
            <person name="Munos S."/>
            <person name="Bendahmane A."/>
            <person name="Berges H."/>
            <person name="Niebel A."/>
            <person name="Buitink J."/>
            <person name="Frugier F."/>
            <person name="Benhamed M."/>
            <person name="Crespi M."/>
            <person name="Gouzy J."/>
            <person name="Gamas P."/>
        </authorList>
    </citation>
    <scope>NUCLEOTIDE SEQUENCE [LARGE SCALE GENOMIC DNA]</scope>
    <source>
        <strain evidence="6">cv. Jemalong A17</strain>
    </source>
</reference>
<accession>A0A0C3VUH6</accession>
<gene>
    <name evidence="2" type="ordered locus">MTR_6g023220</name>
    <name evidence="3" type="ORF">MtrunA17_Chr6g0459061</name>
</gene>
<dbReference type="HOGENOM" id="CLU_763710_0_0_1"/>
<dbReference type="eggNOG" id="ENOG502SNH0">
    <property type="taxonomic scope" value="Eukaryota"/>
</dbReference>
<dbReference type="PANTHER" id="PTHR45463">
    <property type="entry name" value="OS09G0392200 PROTEIN"/>
    <property type="match status" value="1"/>
</dbReference>
<proteinExistence type="predicted"/>
<dbReference type="PaxDb" id="3880-AES75024"/>
<accession>G7KN92</accession>
<dbReference type="Gramene" id="rna34889">
    <property type="protein sequence ID" value="RHN50586.1"/>
    <property type="gene ID" value="gene34889"/>
</dbReference>